<sequence>MLKLKLVAIAWNSELIACFGKRPYKHITALVTIKKESTETYRGLMARINQHIKRLLDDPDPFICLNLEYFVKAFPQYQSQWVRRNNHSSQVVKAARERLNSHQCTTTMTDI</sequence>
<dbReference type="AlphaFoldDB" id="A0ABD3VY41"/>
<organism evidence="1 2">
    <name type="scientific">Sinanodonta woodiana</name>
    <name type="common">Chinese pond mussel</name>
    <name type="synonym">Anodonta woodiana</name>
    <dbReference type="NCBI Taxonomy" id="1069815"/>
    <lineage>
        <taxon>Eukaryota</taxon>
        <taxon>Metazoa</taxon>
        <taxon>Spiralia</taxon>
        <taxon>Lophotrochozoa</taxon>
        <taxon>Mollusca</taxon>
        <taxon>Bivalvia</taxon>
        <taxon>Autobranchia</taxon>
        <taxon>Heteroconchia</taxon>
        <taxon>Palaeoheterodonta</taxon>
        <taxon>Unionida</taxon>
        <taxon>Unionoidea</taxon>
        <taxon>Unionidae</taxon>
        <taxon>Unioninae</taxon>
        <taxon>Sinanodonta</taxon>
    </lineage>
</organism>
<keyword evidence="2" id="KW-1185">Reference proteome</keyword>
<name>A0ABD3VY41_SINWO</name>
<comment type="caution">
    <text evidence="1">The sequence shown here is derived from an EMBL/GenBank/DDBJ whole genome shotgun (WGS) entry which is preliminary data.</text>
</comment>
<reference evidence="1 2" key="1">
    <citation type="submission" date="2024-11" db="EMBL/GenBank/DDBJ databases">
        <title>Chromosome-level genome assembly of the freshwater bivalve Anodonta woodiana.</title>
        <authorList>
            <person name="Chen X."/>
        </authorList>
    </citation>
    <scope>NUCLEOTIDE SEQUENCE [LARGE SCALE GENOMIC DNA]</scope>
    <source>
        <strain evidence="1">MN2024</strain>
        <tissue evidence="1">Gills</tissue>
    </source>
</reference>
<protein>
    <submittedName>
        <fullName evidence="1">Uncharacterized protein</fullName>
    </submittedName>
</protein>
<dbReference type="EMBL" id="JBJQND010000009">
    <property type="protein sequence ID" value="KAL3866517.1"/>
    <property type="molecule type" value="Genomic_DNA"/>
</dbReference>
<dbReference type="Proteomes" id="UP001634394">
    <property type="component" value="Unassembled WGS sequence"/>
</dbReference>
<accession>A0ABD3VY41</accession>
<proteinExistence type="predicted"/>
<evidence type="ECO:0000313" key="1">
    <source>
        <dbReference type="EMBL" id="KAL3866517.1"/>
    </source>
</evidence>
<evidence type="ECO:0000313" key="2">
    <source>
        <dbReference type="Proteomes" id="UP001634394"/>
    </source>
</evidence>
<gene>
    <name evidence="1" type="ORF">ACJMK2_043810</name>
</gene>